<dbReference type="GO" id="GO:0005657">
    <property type="term" value="C:replication fork"/>
    <property type="evidence" value="ECO:0007669"/>
    <property type="project" value="TreeGrafter"/>
</dbReference>
<feature type="region of interest" description="Disordered" evidence="3">
    <location>
        <begin position="195"/>
        <end position="239"/>
    </location>
</feature>
<dbReference type="GO" id="GO:0003697">
    <property type="term" value="F:single-stranded DNA binding"/>
    <property type="evidence" value="ECO:0007669"/>
    <property type="project" value="TreeGrafter"/>
</dbReference>
<evidence type="ECO:0000313" key="5">
    <source>
        <dbReference type="Proteomes" id="UP000235786"/>
    </source>
</evidence>
<dbReference type="InterPro" id="IPR027417">
    <property type="entry name" value="P-loop_NTPase"/>
</dbReference>
<dbReference type="EMBL" id="KZ613952">
    <property type="protein sequence ID" value="PMD35364.1"/>
    <property type="molecule type" value="Genomic_DNA"/>
</dbReference>
<dbReference type="GO" id="GO:0000400">
    <property type="term" value="F:four-way junction DNA binding"/>
    <property type="evidence" value="ECO:0007669"/>
    <property type="project" value="TreeGrafter"/>
</dbReference>
<dbReference type="GO" id="GO:0008094">
    <property type="term" value="F:ATP-dependent activity, acting on DNA"/>
    <property type="evidence" value="ECO:0007669"/>
    <property type="project" value="TreeGrafter"/>
</dbReference>
<evidence type="ECO:0000256" key="1">
    <source>
        <dbReference type="ARBA" id="ARBA00004123"/>
    </source>
</evidence>
<dbReference type="STRING" id="1149755.A0A2J6RA18"/>
<dbReference type="SUPFAM" id="SSF52540">
    <property type="entry name" value="P-loop containing nucleoside triphosphate hydrolases"/>
    <property type="match status" value="1"/>
</dbReference>
<dbReference type="GO" id="GO:0042148">
    <property type="term" value="P:DNA strand invasion"/>
    <property type="evidence" value="ECO:0007669"/>
    <property type="project" value="TreeGrafter"/>
</dbReference>
<dbReference type="PANTHER" id="PTHR46457">
    <property type="entry name" value="DNA REPAIR PROTEIN RAD51 HOMOLOG 4"/>
    <property type="match status" value="1"/>
</dbReference>
<feature type="compositionally biased region" description="Low complexity" evidence="3">
    <location>
        <begin position="302"/>
        <end position="318"/>
    </location>
</feature>
<dbReference type="GO" id="GO:0007131">
    <property type="term" value="P:reciprocal meiotic recombination"/>
    <property type="evidence" value="ECO:0007669"/>
    <property type="project" value="TreeGrafter"/>
</dbReference>
<evidence type="ECO:0000256" key="2">
    <source>
        <dbReference type="ARBA" id="ARBA00023242"/>
    </source>
</evidence>
<dbReference type="GO" id="GO:0005815">
    <property type="term" value="C:microtubule organizing center"/>
    <property type="evidence" value="ECO:0007669"/>
    <property type="project" value="TreeGrafter"/>
</dbReference>
<gene>
    <name evidence="4" type="ORF">L207DRAFT_637737</name>
</gene>
<dbReference type="Gene3D" id="3.40.50.300">
    <property type="entry name" value="P-loop containing nucleotide triphosphate hydrolases"/>
    <property type="match status" value="1"/>
</dbReference>
<dbReference type="PANTHER" id="PTHR46457:SF1">
    <property type="entry name" value="DNA REPAIR PROTEIN RAD51 HOMOLOG 4"/>
    <property type="match status" value="1"/>
</dbReference>
<reference evidence="4 5" key="1">
    <citation type="submission" date="2016-04" db="EMBL/GenBank/DDBJ databases">
        <title>A degradative enzymes factory behind the ericoid mycorrhizal symbiosis.</title>
        <authorList>
            <consortium name="DOE Joint Genome Institute"/>
            <person name="Martino E."/>
            <person name="Morin E."/>
            <person name="Grelet G."/>
            <person name="Kuo A."/>
            <person name="Kohler A."/>
            <person name="Daghino S."/>
            <person name="Barry K."/>
            <person name="Choi C."/>
            <person name="Cichocki N."/>
            <person name="Clum A."/>
            <person name="Copeland A."/>
            <person name="Hainaut M."/>
            <person name="Haridas S."/>
            <person name="Labutti K."/>
            <person name="Lindquist E."/>
            <person name="Lipzen A."/>
            <person name="Khouja H.-R."/>
            <person name="Murat C."/>
            <person name="Ohm R."/>
            <person name="Olson A."/>
            <person name="Spatafora J."/>
            <person name="Veneault-Fourrey C."/>
            <person name="Henrissat B."/>
            <person name="Grigoriev I."/>
            <person name="Martin F."/>
            <person name="Perotto S."/>
        </authorList>
    </citation>
    <scope>NUCLEOTIDE SEQUENCE [LARGE SCALE GENOMIC DNA]</scope>
    <source>
        <strain evidence="4 5">F</strain>
    </source>
</reference>
<evidence type="ECO:0000313" key="4">
    <source>
        <dbReference type="EMBL" id="PMD35364.1"/>
    </source>
</evidence>
<dbReference type="GO" id="GO:0000724">
    <property type="term" value="P:double-strand break repair via homologous recombination"/>
    <property type="evidence" value="ECO:0007669"/>
    <property type="project" value="TreeGrafter"/>
</dbReference>
<sequence length="489" mass="53352">MFEIDHPALLNPDQPPPEPAKPILASQLLELEKKQRRRFTKQGKDERISTGCGEIDEVLGGGCERGIVVGISAEGVEGLFISLHLLASIVLSNLDTSPQSSSEPKATIIDTTGSFQVSLLANVIKSRLLSSRAASATAAVRTANYAISSQEQEVRDEDVGKEVQRCLEMVAISRVFDIEGLREVLGEVARDDTLHDGSNLASSIGQETNKENPQKPTEILDSEDDFTPEEVSPIPPLSPAYSPGTEIIIIDNLTHLINSHLAQKEKTEAHAFLNLLSLTLHNMTHTSNILTIVHNTTNHSKPTSTSTSNHTYPTTTAPRKQHSRQPQITNPSSIFPSNSAKPALGQIFTQFPELHLLVSRLPKTRGDAEVLYGQDEESLAGYQKEVRYCFVVEVLKDETPNLGLQVEEGGEKGKGKGKGDELDAKRGKRFGWREQRWTAVDVAPDGAGFVGAFQVKGNMRGMGLEREKIGGLKDVGHIAKMYGFGGRRV</sequence>
<dbReference type="InterPro" id="IPR051988">
    <property type="entry name" value="HRR_RAD51_Paralog"/>
</dbReference>
<comment type="subcellular location">
    <subcellularLocation>
        <location evidence="1">Nucleus</location>
    </subcellularLocation>
</comment>
<organism evidence="4 5">
    <name type="scientific">Hyaloscypha variabilis (strain UAMH 11265 / GT02V1 / F)</name>
    <name type="common">Meliniomyces variabilis</name>
    <dbReference type="NCBI Taxonomy" id="1149755"/>
    <lineage>
        <taxon>Eukaryota</taxon>
        <taxon>Fungi</taxon>
        <taxon>Dikarya</taxon>
        <taxon>Ascomycota</taxon>
        <taxon>Pezizomycotina</taxon>
        <taxon>Leotiomycetes</taxon>
        <taxon>Helotiales</taxon>
        <taxon>Hyaloscyphaceae</taxon>
        <taxon>Hyaloscypha</taxon>
        <taxon>Hyaloscypha variabilis</taxon>
    </lineage>
</organism>
<dbReference type="GO" id="GO:0000723">
    <property type="term" value="P:telomere maintenance"/>
    <property type="evidence" value="ECO:0007669"/>
    <property type="project" value="TreeGrafter"/>
</dbReference>
<feature type="region of interest" description="Disordered" evidence="3">
    <location>
        <begin position="296"/>
        <end position="336"/>
    </location>
</feature>
<keyword evidence="5" id="KW-1185">Reference proteome</keyword>
<feature type="region of interest" description="Disordered" evidence="3">
    <location>
        <begin position="1"/>
        <end position="21"/>
    </location>
</feature>
<evidence type="ECO:0000256" key="3">
    <source>
        <dbReference type="SAM" id="MobiDB-lite"/>
    </source>
</evidence>
<proteinExistence type="predicted"/>
<dbReference type="Proteomes" id="UP000235786">
    <property type="component" value="Unassembled WGS sequence"/>
</dbReference>
<dbReference type="AlphaFoldDB" id="A0A2J6RA18"/>
<evidence type="ECO:0008006" key="6">
    <source>
        <dbReference type="Google" id="ProtNLM"/>
    </source>
</evidence>
<dbReference type="GO" id="GO:0033063">
    <property type="term" value="C:Rad51B-Rad51C-Rad51D-XRCC2 complex"/>
    <property type="evidence" value="ECO:0007669"/>
    <property type="project" value="TreeGrafter"/>
</dbReference>
<feature type="compositionally biased region" description="Polar residues" evidence="3">
    <location>
        <begin position="324"/>
        <end position="336"/>
    </location>
</feature>
<keyword evidence="2" id="KW-0539">Nucleus</keyword>
<dbReference type="OrthoDB" id="336321at2759"/>
<name>A0A2J6RA18_HYAVF</name>
<protein>
    <recommendedName>
        <fullName evidence="6">DNA recombination and repair protein Rad51-like C-terminal domain-containing protein</fullName>
    </recommendedName>
</protein>
<accession>A0A2J6RA18</accession>